<dbReference type="PANTHER" id="PTHR47992">
    <property type="entry name" value="PROTEIN PHOSPHATASE"/>
    <property type="match status" value="1"/>
</dbReference>
<dbReference type="Proteomes" id="UP001567538">
    <property type="component" value="Unassembled WGS sequence"/>
</dbReference>
<dbReference type="SUPFAM" id="SSF81606">
    <property type="entry name" value="PP2C-like"/>
    <property type="match status" value="1"/>
</dbReference>
<evidence type="ECO:0000313" key="3">
    <source>
        <dbReference type="Proteomes" id="UP001567538"/>
    </source>
</evidence>
<reference evidence="2 3" key="1">
    <citation type="submission" date="2024-06" db="EMBL/GenBank/DDBJ databases">
        <title>A chromosome level genome sequence of Diviner's sage (Salvia divinorum).</title>
        <authorList>
            <person name="Ford S.A."/>
            <person name="Ro D.-K."/>
            <person name="Ness R.W."/>
            <person name="Phillips M.A."/>
        </authorList>
    </citation>
    <scope>NUCLEOTIDE SEQUENCE [LARGE SCALE GENOMIC DNA]</scope>
    <source>
        <strain evidence="2">SAF-2024a</strain>
        <tissue evidence="2">Leaf</tissue>
    </source>
</reference>
<proteinExistence type="predicted"/>
<protein>
    <submittedName>
        <fullName evidence="2">[pyruvate dehydrogenase (Acetyl-transferring)]-phosphatase</fullName>
        <ecNumber evidence="2">3.1.3.43</ecNumber>
    </submittedName>
</protein>
<feature type="domain" description="PPM-type phosphatase" evidence="1">
    <location>
        <begin position="39"/>
        <end position="208"/>
    </location>
</feature>
<dbReference type="EMBL" id="JBEAFC010000003">
    <property type="protein sequence ID" value="KAL1563889.1"/>
    <property type="molecule type" value="Genomic_DNA"/>
</dbReference>
<dbReference type="SMART" id="SM00332">
    <property type="entry name" value="PP2Cc"/>
    <property type="match status" value="1"/>
</dbReference>
<dbReference type="EC" id="3.1.3.43" evidence="2"/>
<name>A0ABD1I8C7_SALDI</name>
<evidence type="ECO:0000313" key="2">
    <source>
        <dbReference type="EMBL" id="KAL1563889.1"/>
    </source>
</evidence>
<evidence type="ECO:0000259" key="1">
    <source>
        <dbReference type="SMART" id="SM00332"/>
    </source>
</evidence>
<dbReference type="AlphaFoldDB" id="A0ABD1I8C7"/>
<accession>A0ABD1I8C7</accession>
<dbReference type="GO" id="GO:0004741">
    <property type="term" value="F:[pyruvate dehydrogenase (acetyl-transferring)]-phosphatase activity"/>
    <property type="evidence" value="ECO:0007669"/>
    <property type="project" value="UniProtKB-EC"/>
</dbReference>
<dbReference type="Gene3D" id="3.60.40.10">
    <property type="entry name" value="PPM-type phosphatase domain"/>
    <property type="match status" value="2"/>
</dbReference>
<dbReference type="InterPro" id="IPR001932">
    <property type="entry name" value="PPM-type_phosphatase-like_dom"/>
</dbReference>
<dbReference type="InterPro" id="IPR036457">
    <property type="entry name" value="PPM-type-like_dom_sf"/>
</dbReference>
<organism evidence="2 3">
    <name type="scientific">Salvia divinorum</name>
    <name type="common">Maria pastora</name>
    <name type="synonym">Diviner's sage</name>
    <dbReference type="NCBI Taxonomy" id="28513"/>
    <lineage>
        <taxon>Eukaryota</taxon>
        <taxon>Viridiplantae</taxon>
        <taxon>Streptophyta</taxon>
        <taxon>Embryophyta</taxon>
        <taxon>Tracheophyta</taxon>
        <taxon>Spermatophyta</taxon>
        <taxon>Magnoliopsida</taxon>
        <taxon>eudicotyledons</taxon>
        <taxon>Gunneridae</taxon>
        <taxon>Pentapetalae</taxon>
        <taxon>asterids</taxon>
        <taxon>lamiids</taxon>
        <taxon>Lamiales</taxon>
        <taxon>Lamiaceae</taxon>
        <taxon>Nepetoideae</taxon>
        <taxon>Mentheae</taxon>
        <taxon>Salviinae</taxon>
        <taxon>Salvia</taxon>
        <taxon>Salvia subgen. Calosphace</taxon>
    </lineage>
</organism>
<keyword evidence="2" id="KW-0378">Hydrolase</keyword>
<gene>
    <name evidence="2" type="ORF">AAHA92_06308</name>
</gene>
<comment type="caution">
    <text evidence="2">The sequence shown here is derived from an EMBL/GenBank/DDBJ whole genome shotgun (WGS) entry which is preliminary data.</text>
</comment>
<keyword evidence="3" id="KW-1185">Reference proteome</keyword>
<sequence length="208" mass="23515">MLSKLMKFFEGLLSAKGDHYVHSVSEAGGRQDVLLWYKDSGQHFNGEFSMAVVQANNLLEDQTQLESGCLSSNETGPHGTFVDIYDGHGGPETSRFINAHLFQHLKRFTAEHQYMSVEVIKKAFQATEDGRLVKATGEVLTNQLSTKHNASIESVRQELQSLHPDDSHIVVLKHNVWRVKGLIQFSKSIGDVYLKKVEFNREPLYQKI</sequence>
<dbReference type="InterPro" id="IPR015655">
    <property type="entry name" value="PP2C"/>
</dbReference>